<evidence type="ECO:0000313" key="4">
    <source>
        <dbReference type="Proteomes" id="UP001160499"/>
    </source>
</evidence>
<feature type="chain" id="PRO_5045882785" description="Peptidase" evidence="2">
    <location>
        <begin position="25"/>
        <end position="440"/>
    </location>
</feature>
<dbReference type="RefSeq" id="WP_280876034.1">
    <property type="nucleotide sequence ID" value="NZ_JARXVH010000003.1"/>
</dbReference>
<dbReference type="EMBL" id="JARXVH010000003">
    <property type="protein sequence ID" value="MDH6215035.1"/>
    <property type="molecule type" value="Genomic_DNA"/>
</dbReference>
<feature type="signal peptide" evidence="2">
    <location>
        <begin position="1"/>
        <end position="24"/>
    </location>
</feature>
<evidence type="ECO:0000256" key="2">
    <source>
        <dbReference type="SAM" id="SignalP"/>
    </source>
</evidence>
<keyword evidence="4" id="KW-1185">Reference proteome</keyword>
<feature type="region of interest" description="Disordered" evidence="1">
    <location>
        <begin position="22"/>
        <end position="46"/>
    </location>
</feature>
<evidence type="ECO:0000256" key="1">
    <source>
        <dbReference type="SAM" id="MobiDB-lite"/>
    </source>
</evidence>
<accession>A0ABT6LGE8</accession>
<reference evidence="3 4" key="1">
    <citation type="submission" date="2023-04" db="EMBL/GenBank/DDBJ databases">
        <title>Forest soil microbial communities from Buena Vista Peninsula, Colon Province, Panama.</title>
        <authorList>
            <person name="Bouskill N."/>
        </authorList>
    </citation>
    <scope>NUCLEOTIDE SEQUENCE [LARGE SCALE GENOMIC DNA]</scope>
    <source>
        <strain evidence="3 4">GGS1</strain>
    </source>
</reference>
<keyword evidence="2" id="KW-0732">Signal</keyword>
<proteinExistence type="predicted"/>
<comment type="caution">
    <text evidence="3">The sequence shown here is derived from an EMBL/GenBank/DDBJ whole genome shotgun (WGS) entry which is preliminary data.</text>
</comment>
<sequence>MAVAVTLLCTAAALTSWPAGTATAAGTADPDVTSPSATTSATGQASPSNYAFAPGALPVDGASGTTDAALVEPGKTYRSSLPESGKVYYRLDLDDSSNAYVSVTAAPPTGGELAVTSGIKVWMENADGRSCSFETATFGASRSPHPITTWGARTTSPRAPVCEGSGAYYVVVERSGTTDTSPGAWDLELTATTEPRLKAAGATSAPEAWDSASPSLPVGQAEERRGGAGFAQSAAVGQGVWHTDIEPGQTLFYEVPVGWGQQLSAAAELGSSDGATGLAPGALDLALYNPVRADVEDASVSYDGRQKTASLDAVPPVDYVNRYSFSDRVNGMRFAGSYYLVVHLAEGVADKFGDGPFGLSLRIGVKGGAQSGPGYAGQSVPRNTFEVAGQGGGAAADGGAGGGGGTAMTALAVGGIGGGTAVLVGLGVWTVVARRKAGVL</sequence>
<feature type="compositionally biased region" description="Polar residues" evidence="1">
    <location>
        <begin position="33"/>
        <end position="46"/>
    </location>
</feature>
<gene>
    <name evidence="3" type="ORF">M2283_002318</name>
</gene>
<evidence type="ECO:0008006" key="5">
    <source>
        <dbReference type="Google" id="ProtNLM"/>
    </source>
</evidence>
<name>A0ABT6LGE8_9ACTN</name>
<feature type="region of interest" description="Disordered" evidence="1">
    <location>
        <begin position="200"/>
        <end position="221"/>
    </location>
</feature>
<dbReference type="Proteomes" id="UP001160499">
    <property type="component" value="Unassembled WGS sequence"/>
</dbReference>
<evidence type="ECO:0000313" key="3">
    <source>
        <dbReference type="EMBL" id="MDH6215035.1"/>
    </source>
</evidence>
<organism evidence="3 4">
    <name type="scientific">Streptomyces pseudovenezuelae</name>
    <dbReference type="NCBI Taxonomy" id="67350"/>
    <lineage>
        <taxon>Bacteria</taxon>
        <taxon>Bacillati</taxon>
        <taxon>Actinomycetota</taxon>
        <taxon>Actinomycetes</taxon>
        <taxon>Kitasatosporales</taxon>
        <taxon>Streptomycetaceae</taxon>
        <taxon>Streptomyces</taxon>
        <taxon>Streptomyces aurantiacus group</taxon>
    </lineage>
</organism>
<protein>
    <recommendedName>
        <fullName evidence="5">Peptidase</fullName>
    </recommendedName>
</protein>